<feature type="region of interest" description="Disordered" evidence="2">
    <location>
        <begin position="344"/>
        <end position="364"/>
    </location>
</feature>
<dbReference type="GO" id="GO:0000387">
    <property type="term" value="P:spliceosomal snRNP assembly"/>
    <property type="evidence" value="ECO:0007669"/>
    <property type="project" value="InterPro"/>
</dbReference>
<reference evidence="3 4" key="1">
    <citation type="submission" date="2024-01" db="EMBL/GenBank/DDBJ databases">
        <title>The complete chloroplast genome sequence of Lithospermum erythrorhizon: insights into the phylogenetic relationship among Boraginaceae species and the maternal lineages of purple gromwells.</title>
        <authorList>
            <person name="Okada T."/>
            <person name="Watanabe K."/>
        </authorList>
    </citation>
    <scope>NUCLEOTIDE SEQUENCE [LARGE SCALE GENOMIC DNA]</scope>
</reference>
<dbReference type="GO" id="GO:0032797">
    <property type="term" value="C:SMN complex"/>
    <property type="evidence" value="ECO:0007669"/>
    <property type="project" value="TreeGrafter"/>
</dbReference>
<dbReference type="GO" id="GO:0005634">
    <property type="term" value="C:nucleus"/>
    <property type="evidence" value="ECO:0007669"/>
    <property type="project" value="TreeGrafter"/>
</dbReference>
<name>A0AAV3P4S1_LITER</name>
<gene>
    <name evidence="3" type="ORF">LIER_06551</name>
</gene>
<proteinExistence type="inferred from homology"/>
<evidence type="ECO:0000256" key="2">
    <source>
        <dbReference type="SAM" id="MobiDB-lite"/>
    </source>
</evidence>
<organism evidence="3 4">
    <name type="scientific">Lithospermum erythrorhizon</name>
    <name type="common">Purple gromwell</name>
    <name type="synonym">Lithospermum officinale var. erythrorhizon</name>
    <dbReference type="NCBI Taxonomy" id="34254"/>
    <lineage>
        <taxon>Eukaryota</taxon>
        <taxon>Viridiplantae</taxon>
        <taxon>Streptophyta</taxon>
        <taxon>Embryophyta</taxon>
        <taxon>Tracheophyta</taxon>
        <taxon>Spermatophyta</taxon>
        <taxon>Magnoliopsida</taxon>
        <taxon>eudicotyledons</taxon>
        <taxon>Gunneridae</taxon>
        <taxon>Pentapetalae</taxon>
        <taxon>asterids</taxon>
        <taxon>lamiids</taxon>
        <taxon>Boraginales</taxon>
        <taxon>Boraginaceae</taxon>
        <taxon>Boraginoideae</taxon>
        <taxon>Lithospermeae</taxon>
        <taxon>Lithospermum</taxon>
    </lineage>
</organism>
<evidence type="ECO:0000313" key="4">
    <source>
        <dbReference type="Proteomes" id="UP001454036"/>
    </source>
</evidence>
<comment type="similarity">
    <text evidence="1">Belongs to the gemin-2 family.</text>
</comment>
<dbReference type="PANTHER" id="PTHR12794">
    <property type="entry name" value="GEMIN2"/>
    <property type="match status" value="1"/>
</dbReference>
<dbReference type="InterPro" id="IPR035426">
    <property type="entry name" value="Gemin2/Brr1"/>
</dbReference>
<dbReference type="PANTHER" id="PTHR12794:SF0">
    <property type="entry name" value="GEM-ASSOCIATED PROTEIN 2"/>
    <property type="match status" value="1"/>
</dbReference>
<dbReference type="Gene3D" id="1.20.58.1070">
    <property type="match status" value="1"/>
</dbReference>
<dbReference type="Pfam" id="PF04938">
    <property type="entry name" value="SIP1"/>
    <property type="match status" value="1"/>
</dbReference>
<sequence>MALIDVNVDMNLGFEEMGVENLVQEIEVKREKRQRRRGRGKKKDDGIEKDSIFRDVGLGNEGFVCVPREGVICYTIKEMVEMRFVCEEEQKKKWVEVYCGLGPEVTEEYDSLIGCKNQKQQITVEFDPRHKCPAASGESYSHNADSKLINGDSADSDMSACIQSRDPIAEEQFCDDDEESDEEYETILRPAFFVSGEPDFDSGPPEDGLEYLRRVRWEAARIPKVKVAKVDKSRLMSEQTAYMPQIPEIAKCPDHLLPLKKWEDRFLSDFSQLRQALSCYENSSDRLISEQPSISVTDEAEITPQLSNCIVETFKELTACGVNNLQSSDTCSVDHFSDQMTSLPSCGSETPDTNESSSCKKVVNDNTGNNPTLSTILNMESVARVSMLRKRIRSLENMSYISKDDCLWVFALCASIDTPLDADTSASFRSLLRKCANLRSQKTEMDDEVMMLNILATISGHYFGQLESGWT</sequence>
<accession>A0AAV3P4S1</accession>
<dbReference type="EMBL" id="BAABME010000962">
    <property type="protein sequence ID" value="GAA0146647.1"/>
    <property type="molecule type" value="Genomic_DNA"/>
</dbReference>
<keyword evidence="4" id="KW-1185">Reference proteome</keyword>
<protein>
    <submittedName>
        <fullName evidence="3">RNA splicing factor</fullName>
    </submittedName>
</protein>
<dbReference type="AlphaFoldDB" id="A0AAV3P4S1"/>
<comment type="caution">
    <text evidence="3">The sequence shown here is derived from an EMBL/GenBank/DDBJ whole genome shotgun (WGS) entry which is preliminary data.</text>
</comment>
<evidence type="ECO:0000313" key="3">
    <source>
        <dbReference type="EMBL" id="GAA0146647.1"/>
    </source>
</evidence>
<dbReference type="Proteomes" id="UP001454036">
    <property type="component" value="Unassembled WGS sequence"/>
</dbReference>
<evidence type="ECO:0000256" key="1">
    <source>
        <dbReference type="ARBA" id="ARBA00025758"/>
    </source>
</evidence>